<name>A0ABY4A6W6_9BURK</name>
<evidence type="ECO:0008006" key="3">
    <source>
        <dbReference type="Google" id="ProtNLM"/>
    </source>
</evidence>
<keyword evidence="2" id="KW-1185">Reference proteome</keyword>
<reference evidence="1 2" key="1">
    <citation type="submission" date="2020-10" db="EMBL/GenBank/DDBJ databases">
        <title>Genome analysis of Massilia species.</title>
        <authorList>
            <person name="Jung D.-H."/>
        </authorList>
    </citation>
    <scope>NUCLEOTIDE SEQUENCE [LARGE SCALE GENOMIC DNA]</scope>
    <source>
        <strain evidence="2">sipir</strain>
    </source>
</reference>
<dbReference type="Proteomes" id="UP000831532">
    <property type="component" value="Chromosome"/>
</dbReference>
<evidence type="ECO:0000313" key="2">
    <source>
        <dbReference type="Proteomes" id="UP000831532"/>
    </source>
</evidence>
<dbReference type="RefSeq" id="WP_243491736.1">
    <property type="nucleotide sequence ID" value="NZ_CP063361.1"/>
</dbReference>
<accession>A0ABY4A6W6</accession>
<gene>
    <name evidence="1" type="ORF">INH39_01900</name>
</gene>
<sequence>MLRLSFPNAGPPGSCPPFDSVEGLSRDFHVTVECLSEHPNIAFKDVQGTMATVELVREDNSKHYLNGYVFEFRRVRADGGEVYYDMVLLPWMAYLRLRRDNYLFHNMTVKNQTDDIFGDYGVRKSEFRVGSPDPVM</sequence>
<proteinExistence type="predicted"/>
<organism evidence="1 2">
    <name type="scientific">Massilia violaceinigra</name>
    <dbReference type="NCBI Taxonomy" id="2045208"/>
    <lineage>
        <taxon>Bacteria</taxon>
        <taxon>Pseudomonadati</taxon>
        <taxon>Pseudomonadota</taxon>
        <taxon>Betaproteobacteria</taxon>
        <taxon>Burkholderiales</taxon>
        <taxon>Oxalobacteraceae</taxon>
        <taxon>Telluria group</taxon>
        <taxon>Massilia</taxon>
    </lineage>
</organism>
<dbReference type="EMBL" id="CP063361">
    <property type="protein sequence ID" value="UOD30528.1"/>
    <property type="molecule type" value="Genomic_DNA"/>
</dbReference>
<evidence type="ECO:0000313" key="1">
    <source>
        <dbReference type="EMBL" id="UOD30528.1"/>
    </source>
</evidence>
<dbReference type="Gene3D" id="2.30.110.50">
    <property type="match status" value="1"/>
</dbReference>
<dbReference type="SUPFAM" id="SSF69279">
    <property type="entry name" value="Phage tail proteins"/>
    <property type="match status" value="1"/>
</dbReference>
<protein>
    <recommendedName>
        <fullName evidence="3">Type VI secretion system tip protein VgrG</fullName>
    </recommendedName>
</protein>
<dbReference type="Pfam" id="PF05954">
    <property type="entry name" value="Phage_GPD"/>
    <property type="match status" value="1"/>
</dbReference>